<dbReference type="RefSeq" id="WP_143170836.1">
    <property type="nucleotide sequence ID" value="NZ_FRFE01000034.1"/>
</dbReference>
<evidence type="ECO:0000313" key="2">
    <source>
        <dbReference type="Proteomes" id="UP000184603"/>
    </source>
</evidence>
<organism evidence="1 2">
    <name type="scientific">Desulfopila aestuarii DSM 18488</name>
    <dbReference type="NCBI Taxonomy" id="1121416"/>
    <lineage>
        <taxon>Bacteria</taxon>
        <taxon>Pseudomonadati</taxon>
        <taxon>Thermodesulfobacteriota</taxon>
        <taxon>Desulfobulbia</taxon>
        <taxon>Desulfobulbales</taxon>
        <taxon>Desulfocapsaceae</taxon>
        <taxon>Desulfopila</taxon>
    </lineage>
</organism>
<accession>A0A1M7YIB8</accession>
<gene>
    <name evidence="1" type="ORF">SAMN02745220_04514</name>
</gene>
<protein>
    <submittedName>
        <fullName evidence="1">Uncharacterized protein</fullName>
    </submittedName>
</protein>
<evidence type="ECO:0000313" key="1">
    <source>
        <dbReference type="EMBL" id="SHO52319.1"/>
    </source>
</evidence>
<sequence>MAVLRWGNTYYQDIMTEEQREDLLIEWSVTSSKIREQIEKEYLERCGSLQSQAHWEQHLVKALNLEQSWRRRGLL</sequence>
<keyword evidence="2" id="KW-1185">Reference proteome</keyword>
<proteinExistence type="predicted"/>
<name>A0A1M7YIB8_9BACT</name>
<dbReference type="OrthoDB" id="5432764at2"/>
<reference evidence="1 2" key="1">
    <citation type="submission" date="2016-12" db="EMBL/GenBank/DDBJ databases">
        <authorList>
            <person name="Song W.-J."/>
            <person name="Kurnit D.M."/>
        </authorList>
    </citation>
    <scope>NUCLEOTIDE SEQUENCE [LARGE SCALE GENOMIC DNA]</scope>
    <source>
        <strain evidence="1 2">DSM 18488</strain>
    </source>
</reference>
<dbReference type="Proteomes" id="UP000184603">
    <property type="component" value="Unassembled WGS sequence"/>
</dbReference>
<dbReference type="AlphaFoldDB" id="A0A1M7YIB8"/>
<dbReference type="EMBL" id="FRFE01000034">
    <property type="protein sequence ID" value="SHO52319.1"/>
    <property type="molecule type" value="Genomic_DNA"/>
</dbReference>